<dbReference type="Proteomes" id="UP000475862">
    <property type="component" value="Unassembled WGS sequence"/>
</dbReference>
<sequence>MHIEDIDFITVLLLTTDDIIFRLIQNTLNIKMLSASRSCIRLQFTDLSKFYYKTPYTKELVVITPNERNWRGILIALLVIVAVLGLIVFFIVLLSPPYKGPRNLGSKFTVDQIAGDTFKAPSFNGSWISISNACWTLKLSEKFIGWIEEFHILVLYYMYKNDLRVTMSQLISYISCFNRKQLAFSFGRFSNKYVEGVIRNFFKQIPSHRTNIKKKYIIYDNLKCIMSTKYYSKLAAIAITPICAISKISFFYEKTRLFAIGLPVYELLIIFPNSPLFFCLNAYRLTTSTTVQRMPCLNVISPSYVHNISNLRSTESILCFSFSIRVKLPIYKVKTLKNIKENSFQLKSRSKLCISLSLVFVIHGHSYIQVH</sequence>
<dbReference type="AlphaFoldDB" id="A0A6G0TXH0"/>
<keyword evidence="1" id="KW-0812">Transmembrane</keyword>
<name>A0A6G0TXH0_APHGL</name>
<feature type="transmembrane region" description="Helical" evidence="1">
    <location>
        <begin position="264"/>
        <end position="283"/>
    </location>
</feature>
<proteinExistence type="predicted"/>
<protein>
    <submittedName>
        <fullName evidence="2">Uncharacterized protein</fullName>
    </submittedName>
</protein>
<evidence type="ECO:0000256" key="1">
    <source>
        <dbReference type="SAM" id="Phobius"/>
    </source>
</evidence>
<dbReference type="EMBL" id="VYZN01000013">
    <property type="protein sequence ID" value="KAE9540956.1"/>
    <property type="molecule type" value="Genomic_DNA"/>
</dbReference>
<organism evidence="2 3">
    <name type="scientific">Aphis glycines</name>
    <name type="common">Soybean aphid</name>
    <dbReference type="NCBI Taxonomy" id="307491"/>
    <lineage>
        <taxon>Eukaryota</taxon>
        <taxon>Metazoa</taxon>
        <taxon>Ecdysozoa</taxon>
        <taxon>Arthropoda</taxon>
        <taxon>Hexapoda</taxon>
        <taxon>Insecta</taxon>
        <taxon>Pterygota</taxon>
        <taxon>Neoptera</taxon>
        <taxon>Paraneoptera</taxon>
        <taxon>Hemiptera</taxon>
        <taxon>Sternorrhyncha</taxon>
        <taxon>Aphidomorpha</taxon>
        <taxon>Aphidoidea</taxon>
        <taxon>Aphididae</taxon>
        <taxon>Aphidini</taxon>
        <taxon>Aphis</taxon>
        <taxon>Aphis</taxon>
    </lineage>
</organism>
<evidence type="ECO:0000313" key="3">
    <source>
        <dbReference type="Proteomes" id="UP000475862"/>
    </source>
</evidence>
<accession>A0A6G0TXH0</accession>
<reference evidence="2 3" key="1">
    <citation type="submission" date="2019-08" db="EMBL/GenBank/DDBJ databases">
        <title>The genome of the soybean aphid Biotype 1, its phylome, world population structure and adaptation to the North American continent.</title>
        <authorList>
            <person name="Giordano R."/>
            <person name="Donthu R.K."/>
            <person name="Hernandez A.G."/>
            <person name="Wright C.L."/>
            <person name="Zimin A.V."/>
        </authorList>
    </citation>
    <scope>NUCLEOTIDE SEQUENCE [LARGE SCALE GENOMIC DNA]</scope>
    <source>
        <tissue evidence="2">Whole aphids</tissue>
    </source>
</reference>
<feature type="transmembrane region" description="Helical" evidence="1">
    <location>
        <begin position="73"/>
        <end position="94"/>
    </location>
</feature>
<dbReference type="OrthoDB" id="16520at2759"/>
<gene>
    <name evidence="2" type="ORF">AGLY_004201</name>
</gene>
<keyword evidence="1" id="KW-1133">Transmembrane helix</keyword>
<keyword evidence="1" id="KW-0472">Membrane</keyword>
<evidence type="ECO:0000313" key="2">
    <source>
        <dbReference type="EMBL" id="KAE9540956.1"/>
    </source>
</evidence>
<feature type="transmembrane region" description="Helical" evidence="1">
    <location>
        <begin position="230"/>
        <end position="252"/>
    </location>
</feature>
<keyword evidence="3" id="KW-1185">Reference proteome</keyword>
<comment type="caution">
    <text evidence="2">The sequence shown here is derived from an EMBL/GenBank/DDBJ whole genome shotgun (WGS) entry which is preliminary data.</text>
</comment>